<evidence type="ECO:0008006" key="4">
    <source>
        <dbReference type="Google" id="ProtNLM"/>
    </source>
</evidence>
<proteinExistence type="predicted"/>
<name>A0ABW1J3J9_9PSEU</name>
<organism evidence="2 3">
    <name type="scientific">Pseudonocardia hispaniensis</name>
    <dbReference type="NCBI Taxonomy" id="904933"/>
    <lineage>
        <taxon>Bacteria</taxon>
        <taxon>Bacillati</taxon>
        <taxon>Actinomycetota</taxon>
        <taxon>Actinomycetes</taxon>
        <taxon>Pseudonocardiales</taxon>
        <taxon>Pseudonocardiaceae</taxon>
        <taxon>Pseudonocardia</taxon>
    </lineage>
</organism>
<keyword evidence="1" id="KW-0472">Membrane</keyword>
<dbReference type="RefSeq" id="WP_379585091.1">
    <property type="nucleotide sequence ID" value="NZ_JBHSQW010000026.1"/>
</dbReference>
<feature type="transmembrane region" description="Helical" evidence="1">
    <location>
        <begin position="59"/>
        <end position="80"/>
    </location>
</feature>
<feature type="transmembrane region" description="Helical" evidence="1">
    <location>
        <begin position="113"/>
        <end position="133"/>
    </location>
</feature>
<keyword evidence="1" id="KW-0812">Transmembrane</keyword>
<dbReference type="EMBL" id="JBHSQW010000026">
    <property type="protein sequence ID" value="MFC5995064.1"/>
    <property type="molecule type" value="Genomic_DNA"/>
</dbReference>
<reference evidence="3" key="1">
    <citation type="journal article" date="2019" name="Int. J. Syst. Evol. Microbiol.">
        <title>The Global Catalogue of Microorganisms (GCM) 10K type strain sequencing project: providing services to taxonomists for standard genome sequencing and annotation.</title>
        <authorList>
            <consortium name="The Broad Institute Genomics Platform"/>
            <consortium name="The Broad Institute Genome Sequencing Center for Infectious Disease"/>
            <person name="Wu L."/>
            <person name="Ma J."/>
        </authorList>
    </citation>
    <scope>NUCLEOTIDE SEQUENCE [LARGE SCALE GENOMIC DNA]</scope>
    <source>
        <strain evidence="3">CCM 8391</strain>
    </source>
</reference>
<evidence type="ECO:0000313" key="2">
    <source>
        <dbReference type="EMBL" id="MFC5995064.1"/>
    </source>
</evidence>
<gene>
    <name evidence="2" type="ORF">ACFQE5_12660</name>
</gene>
<comment type="caution">
    <text evidence="2">The sequence shown here is derived from an EMBL/GenBank/DDBJ whole genome shotgun (WGS) entry which is preliminary data.</text>
</comment>
<feature type="transmembrane region" description="Helical" evidence="1">
    <location>
        <begin position="87"/>
        <end position="107"/>
    </location>
</feature>
<accession>A0ABW1J3J9</accession>
<dbReference type="Proteomes" id="UP001596302">
    <property type="component" value="Unassembled WGS sequence"/>
</dbReference>
<evidence type="ECO:0000313" key="3">
    <source>
        <dbReference type="Proteomes" id="UP001596302"/>
    </source>
</evidence>
<protein>
    <recommendedName>
        <fullName evidence="4">Integral membrane protein</fullName>
    </recommendedName>
</protein>
<keyword evidence="1" id="KW-1133">Transmembrane helix</keyword>
<sequence length="141" mass="14600">MDTVAPAPPAPAVPARQPRASLWALRVLLTGQLLAVLAQPVLAGLFLTGDVDAITGHGLIGSLLPLLGLLVVGGASAYVLGGRGRLWVLPAAVVLFLAEGLQVGMGYARTLQMHIPLGVAIVTVSVLSTIWVWSSSARRPR</sequence>
<evidence type="ECO:0000256" key="1">
    <source>
        <dbReference type="SAM" id="Phobius"/>
    </source>
</evidence>
<feature type="transmembrane region" description="Helical" evidence="1">
    <location>
        <begin position="23"/>
        <end position="47"/>
    </location>
</feature>
<keyword evidence="3" id="KW-1185">Reference proteome</keyword>